<accession>A0AAW5HQY4</accession>
<dbReference type="GO" id="GO:0015499">
    <property type="term" value="F:formate transmembrane transporter activity"/>
    <property type="evidence" value="ECO:0007669"/>
    <property type="project" value="TreeGrafter"/>
</dbReference>
<feature type="transmembrane region" description="Helical" evidence="5">
    <location>
        <begin position="182"/>
        <end position="210"/>
    </location>
</feature>
<dbReference type="AlphaFoldDB" id="A0AAW5HQY4"/>
<feature type="transmembrane region" description="Helical" evidence="5">
    <location>
        <begin position="151"/>
        <end position="175"/>
    </location>
</feature>
<reference evidence="6 7" key="1">
    <citation type="submission" date="2021-01" db="EMBL/GenBank/DDBJ databases">
        <title>Identification and Characterization of Corynebacterium sp.</title>
        <authorList>
            <person name="Luo Q."/>
            <person name="Qu P."/>
            <person name="Chen Q."/>
        </authorList>
    </citation>
    <scope>NUCLEOTIDE SEQUENCE [LARGE SCALE GENOMIC DNA]</scope>
    <source>
        <strain evidence="6 7">MC-18</strain>
    </source>
</reference>
<dbReference type="InterPro" id="IPR023271">
    <property type="entry name" value="Aquaporin-like"/>
</dbReference>
<gene>
    <name evidence="6" type="ORF">JMN37_02635</name>
</gene>
<dbReference type="InterPro" id="IPR000292">
    <property type="entry name" value="For/NO2_transpt"/>
</dbReference>
<evidence type="ECO:0000256" key="5">
    <source>
        <dbReference type="SAM" id="Phobius"/>
    </source>
</evidence>
<organism evidence="6 7">
    <name type="scientific">Corynebacterium lipophilum</name>
    <dbReference type="NCBI Taxonomy" id="2804918"/>
    <lineage>
        <taxon>Bacteria</taxon>
        <taxon>Bacillati</taxon>
        <taxon>Actinomycetota</taxon>
        <taxon>Actinomycetes</taxon>
        <taxon>Mycobacteriales</taxon>
        <taxon>Corynebacteriaceae</taxon>
        <taxon>Corynebacterium</taxon>
    </lineage>
</organism>
<dbReference type="Gene3D" id="1.20.1080.10">
    <property type="entry name" value="Glycerol uptake facilitator protein"/>
    <property type="match status" value="1"/>
</dbReference>
<evidence type="ECO:0000256" key="3">
    <source>
        <dbReference type="ARBA" id="ARBA00022989"/>
    </source>
</evidence>
<sequence length="260" mass="27575">MALQEMVHAGAKKKEQLLDNEMPRFFVRAILAGIYLTAGTAFAAVAGNAVNEYAPGLGSVVFALLFGLGLFAIVILNAELATGDMMFASWAATDKVFSWGKGIWLVVVVTVANLIGAIIFAAVMSQSAKFGSMDNSHLIVTLVEGKLAKPFFGALLEAIFANFIVNMAIVGALLAKEFISKFVVILPLIAIFVGLGLEHVIANFSLFSLAFLSSTPPEGFTAAAILSNWVAVWIGNFIGGGLCIGGVYAWLNKTKTVYKD</sequence>
<comment type="caution">
    <text evidence="6">The sequence shown here is derived from an EMBL/GenBank/DDBJ whole genome shotgun (WGS) entry which is preliminary data.</text>
</comment>
<keyword evidence="2 5" id="KW-0812">Transmembrane</keyword>
<feature type="transmembrane region" description="Helical" evidence="5">
    <location>
        <begin position="230"/>
        <end position="251"/>
    </location>
</feature>
<feature type="transmembrane region" description="Helical" evidence="5">
    <location>
        <begin position="25"/>
        <end position="45"/>
    </location>
</feature>
<dbReference type="Pfam" id="PF01226">
    <property type="entry name" value="Form_Nir_trans"/>
    <property type="match status" value="1"/>
</dbReference>
<feature type="transmembrane region" description="Helical" evidence="5">
    <location>
        <begin position="57"/>
        <end position="81"/>
    </location>
</feature>
<evidence type="ECO:0000256" key="2">
    <source>
        <dbReference type="ARBA" id="ARBA00022692"/>
    </source>
</evidence>
<dbReference type="GO" id="GO:0005886">
    <property type="term" value="C:plasma membrane"/>
    <property type="evidence" value="ECO:0007669"/>
    <property type="project" value="TreeGrafter"/>
</dbReference>
<keyword evidence="4 5" id="KW-0472">Membrane</keyword>
<dbReference type="EMBL" id="JAEUWV010000002">
    <property type="protein sequence ID" value="MCO6393888.1"/>
    <property type="molecule type" value="Genomic_DNA"/>
</dbReference>
<dbReference type="Proteomes" id="UP001205920">
    <property type="component" value="Unassembled WGS sequence"/>
</dbReference>
<keyword evidence="3 5" id="KW-1133">Transmembrane helix</keyword>
<dbReference type="PANTHER" id="PTHR30520">
    <property type="entry name" value="FORMATE TRANSPORTER-RELATED"/>
    <property type="match status" value="1"/>
</dbReference>
<dbReference type="RefSeq" id="WP_070363080.1">
    <property type="nucleotide sequence ID" value="NZ_JAEUWV010000002.1"/>
</dbReference>
<evidence type="ECO:0000313" key="7">
    <source>
        <dbReference type="Proteomes" id="UP001205920"/>
    </source>
</evidence>
<evidence type="ECO:0000256" key="1">
    <source>
        <dbReference type="ARBA" id="ARBA00004141"/>
    </source>
</evidence>
<comment type="subcellular location">
    <subcellularLocation>
        <location evidence="1">Membrane</location>
        <topology evidence="1">Multi-pass membrane protein</topology>
    </subcellularLocation>
</comment>
<keyword evidence="7" id="KW-1185">Reference proteome</keyword>
<proteinExistence type="predicted"/>
<feature type="transmembrane region" description="Helical" evidence="5">
    <location>
        <begin position="102"/>
        <end position="124"/>
    </location>
</feature>
<evidence type="ECO:0000313" key="6">
    <source>
        <dbReference type="EMBL" id="MCO6393888.1"/>
    </source>
</evidence>
<dbReference type="PANTHER" id="PTHR30520:SF8">
    <property type="entry name" value="NITRITE TRANSPORTER NIRC"/>
    <property type="match status" value="1"/>
</dbReference>
<name>A0AAW5HQY4_9CORY</name>
<evidence type="ECO:0000256" key="4">
    <source>
        <dbReference type="ARBA" id="ARBA00023136"/>
    </source>
</evidence>
<protein>
    <submittedName>
        <fullName evidence="6">Formate/nitrite transporter family protein</fullName>
    </submittedName>
</protein>